<gene>
    <name evidence="3" type="ORF">EGC77_19260</name>
    <name evidence="2" type="ORF">EGC80_11585</name>
</gene>
<dbReference type="OrthoDB" id="6271553at2"/>
<evidence type="ECO:0000259" key="1">
    <source>
        <dbReference type="Pfam" id="PF09722"/>
    </source>
</evidence>
<reference evidence="3" key="3">
    <citation type="submission" date="2018-11" db="EMBL/GenBank/DDBJ databases">
        <authorList>
            <person name="Hwang Y.J."/>
            <person name="Hwang C.Y."/>
        </authorList>
    </citation>
    <scope>NUCLEOTIDE SEQUENCE</scope>
    <source>
        <strain evidence="3">R106</strain>
    </source>
</reference>
<dbReference type="Proteomes" id="UP000278855">
    <property type="component" value="Unassembled WGS sequence"/>
</dbReference>
<protein>
    <submittedName>
        <fullName evidence="3">DUF2384 domain-containing protein</fullName>
    </submittedName>
</protein>
<dbReference type="InterPro" id="IPR024467">
    <property type="entry name" value="Xre/MbcA/ParS-like_toxin-bd"/>
</dbReference>
<feature type="domain" description="Antitoxin Xre/MbcA/ParS-like toxin-binding" evidence="1">
    <location>
        <begin position="86"/>
        <end position="136"/>
    </location>
</feature>
<dbReference type="EMBL" id="CP034073">
    <property type="protein sequence ID" value="AZG35484.1"/>
    <property type="molecule type" value="Genomic_DNA"/>
</dbReference>
<accession>A0A3N4DBA3</accession>
<dbReference type="KEGG" id="spsr:EGC80_11585"/>
<sequence length="139" mass="15547">MNNSPLARAGLSEDLFQDQFKYINAINIGVAGTVVKSLIDRMPQQRAFICKALGVTSGNVSRLYKLKALNKTQSEETLDIISVYDAAYHLYDDIDLANELLQTPIPALNNQKPVDLLDSFAGRRLVKEVLNKMKWGEFS</sequence>
<evidence type="ECO:0000313" key="2">
    <source>
        <dbReference type="EMBL" id="AZG35484.1"/>
    </source>
</evidence>
<evidence type="ECO:0000313" key="5">
    <source>
        <dbReference type="Proteomes" id="UP000278855"/>
    </source>
</evidence>
<dbReference type="Proteomes" id="UP000273778">
    <property type="component" value="Chromosome"/>
</dbReference>
<dbReference type="Pfam" id="PF09722">
    <property type="entry name" value="Xre_MbcA_ParS_C"/>
    <property type="match status" value="1"/>
</dbReference>
<proteinExistence type="predicted"/>
<evidence type="ECO:0000313" key="4">
    <source>
        <dbReference type="Proteomes" id="UP000273778"/>
    </source>
</evidence>
<keyword evidence="4" id="KW-1185">Reference proteome</keyword>
<dbReference type="EMBL" id="RKKB01000019">
    <property type="protein sequence ID" value="RPA23235.1"/>
    <property type="molecule type" value="Genomic_DNA"/>
</dbReference>
<name>A0A3N4DBA3_9GAMM</name>
<reference evidence="2 4" key="1">
    <citation type="submission" date="2018-11" db="EMBL/GenBank/DDBJ databases">
        <title>Shewanella sp. M2.</title>
        <authorList>
            <person name="Hwang Y.J."/>
            <person name="Hwang C.Y."/>
        </authorList>
    </citation>
    <scope>NUCLEOTIDE SEQUENCE [LARGE SCALE GENOMIC DNA]</scope>
    <source>
        <strain evidence="2 4">M2</strain>
    </source>
</reference>
<evidence type="ECO:0000313" key="3">
    <source>
        <dbReference type="EMBL" id="RPA23235.1"/>
    </source>
</evidence>
<dbReference type="AlphaFoldDB" id="A0A3N4DBA3"/>
<dbReference type="RefSeq" id="WP_124013981.1">
    <property type="nucleotide sequence ID" value="NZ_CP034073.1"/>
</dbReference>
<organism evidence="3 5">
    <name type="scientific">Shewanella psychromarinicola</name>
    <dbReference type="NCBI Taxonomy" id="2487742"/>
    <lineage>
        <taxon>Bacteria</taxon>
        <taxon>Pseudomonadati</taxon>
        <taxon>Pseudomonadota</taxon>
        <taxon>Gammaproteobacteria</taxon>
        <taxon>Alteromonadales</taxon>
        <taxon>Shewanellaceae</taxon>
        <taxon>Shewanella</taxon>
    </lineage>
</organism>
<reference evidence="5" key="2">
    <citation type="submission" date="2018-11" db="EMBL/GenBank/DDBJ databases">
        <title>Shewanella sp. R106.</title>
        <authorList>
            <person name="Hwang Y.J."/>
            <person name="Hwang C.Y."/>
        </authorList>
    </citation>
    <scope>NUCLEOTIDE SEQUENCE [LARGE SCALE GENOMIC DNA]</scope>
    <source>
        <strain evidence="5">R106</strain>
    </source>
</reference>